<feature type="region of interest" description="Disordered" evidence="1">
    <location>
        <begin position="25"/>
        <end position="137"/>
    </location>
</feature>
<evidence type="ECO:0000313" key="2">
    <source>
        <dbReference type="EMBL" id="GFH10304.1"/>
    </source>
</evidence>
<sequence>MAALQPRPTQAAAPAALLVLGQADGSGTLGTAALGTQPAAAPQASHPPAGDDLLGADAAAVQGQASSTQAPAAVDHTSGLALAVEHTAAGVPPSEDQEEVEEEEEADDAGEEDEDEFSYAGEEDEEELDEEEIDDNEWEEMYEEEVDMGWRTDWSDDDDDEVEDEVLMRSYEASLARAHQHIKPHLQRFVHAASLQLLSAQSCLAVAPLWLHLRLRHSLLRAAPLWHQTSLLLLAKASEAKATSAITPAEAAAELQSLRTALTALRRSAAVLVVVMEAVDQALSEAGNLEDLDGRQMRRALDTAATQVIQHERSVASLLAALPTVPAEVVKRVQNELSDRVGEPGATALQTVIAAIHEIEADTKQKPPNAALAAVEDATFPA</sequence>
<feature type="non-terminal residue" evidence="2">
    <location>
        <position position="382"/>
    </location>
</feature>
<dbReference type="AlphaFoldDB" id="A0A699YU40"/>
<evidence type="ECO:0000313" key="3">
    <source>
        <dbReference type="Proteomes" id="UP000485058"/>
    </source>
</evidence>
<feature type="compositionally biased region" description="Acidic residues" evidence="1">
    <location>
        <begin position="95"/>
        <end position="137"/>
    </location>
</feature>
<accession>A0A699YU40</accession>
<name>A0A699YU40_HAELA</name>
<dbReference type="Proteomes" id="UP000485058">
    <property type="component" value="Unassembled WGS sequence"/>
</dbReference>
<proteinExistence type="predicted"/>
<comment type="caution">
    <text evidence="2">The sequence shown here is derived from an EMBL/GenBank/DDBJ whole genome shotgun (WGS) entry which is preliminary data.</text>
</comment>
<gene>
    <name evidence="2" type="ORF">HaLaN_05592</name>
</gene>
<evidence type="ECO:0000256" key="1">
    <source>
        <dbReference type="SAM" id="MobiDB-lite"/>
    </source>
</evidence>
<organism evidence="2 3">
    <name type="scientific">Haematococcus lacustris</name>
    <name type="common">Green alga</name>
    <name type="synonym">Haematococcus pluvialis</name>
    <dbReference type="NCBI Taxonomy" id="44745"/>
    <lineage>
        <taxon>Eukaryota</taxon>
        <taxon>Viridiplantae</taxon>
        <taxon>Chlorophyta</taxon>
        <taxon>core chlorophytes</taxon>
        <taxon>Chlorophyceae</taxon>
        <taxon>CS clade</taxon>
        <taxon>Chlamydomonadales</taxon>
        <taxon>Haematococcaceae</taxon>
        <taxon>Haematococcus</taxon>
    </lineage>
</organism>
<feature type="compositionally biased region" description="Low complexity" evidence="1">
    <location>
        <begin position="25"/>
        <end position="65"/>
    </location>
</feature>
<reference evidence="2 3" key="1">
    <citation type="submission" date="2020-02" db="EMBL/GenBank/DDBJ databases">
        <title>Draft genome sequence of Haematococcus lacustris strain NIES-144.</title>
        <authorList>
            <person name="Morimoto D."/>
            <person name="Nakagawa S."/>
            <person name="Yoshida T."/>
            <person name="Sawayama S."/>
        </authorList>
    </citation>
    <scope>NUCLEOTIDE SEQUENCE [LARGE SCALE GENOMIC DNA]</scope>
    <source>
        <strain evidence="2 3">NIES-144</strain>
    </source>
</reference>
<dbReference type="EMBL" id="BLLF01000304">
    <property type="protein sequence ID" value="GFH10304.1"/>
    <property type="molecule type" value="Genomic_DNA"/>
</dbReference>
<protein>
    <submittedName>
        <fullName evidence="2">Uncharacterized protein</fullName>
    </submittedName>
</protein>
<keyword evidence="3" id="KW-1185">Reference proteome</keyword>